<gene>
    <name evidence="2" type="ORF">TASK_LOCUS2427</name>
</gene>
<feature type="compositionally biased region" description="Gly residues" evidence="1">
    <location>
        <begin position="94"/>
        <end position="109"/>
    </location>
</feature>
<dbReference type="InterPro" id="IPR004162">
    <property type="entry name" value="SINA-like_animal"/>
</dbReference>
<dbReference type="WBParaSite" id="TASK_0000242601-mRNA-1">
    <property type="protein sequence ID" value="TASK_0000242601-mRNA-1"/>
    <property type="gene ID" value="TASK_0000242601"/>
</dbReference>
<evidence type="ECO:0000313" key="2">
    <source>
        <dbReference type="EMBL" id="VDK25156.1"/>
    </source>
</evidence>
<dbReference type="GO" id="GO:0005737">
    <property type="term" value="C:cytoplasm"/>
    <property type="evidence" value="ECO:0007669"/>
    <property type="project" value="TreeGrafter"/>
</dbReference>
<feature type="region of interest" description="Disordered" evidence="1">
    <location>
        <begin position="91"/>
        <end position="111"/>
    </location>
</feature>
<dbReference type="GO" id="GO:0031624">
    <property type="term" value="F:ubiquitin conjugating enzyme binding"/>
    <property type="evidence" value="ECO:0007669"/>
    <property type="project" value="TreeGrafter"/>
</dbReference>
<dbReference type="PANTHER" id="PTHR45877:SF2">
    <property type="entry name" value="E3 UBIQUITIN-PROTEIN LIGASE SINA-RELATED"/>
    <property type="match status" value="1"/>
</dbReference>
<proteinExistence type="predicted"/>
<reference evidence="2 3" key="2">
    <citation type="submission" date="2018-11" db="EMBL/GenBank/DDBJ databases">
        <authorList>
            <consortium name="Pathogen Informatics"/>
        </authorList>
    </citation>
    <scope>NUCLEOTIDE SEQUENCE [LARGE SCALE GENOMIC DNA]</scope>
</reference>
<keyword evidence="3" id="KW-1185">Reference proteome</keyword>
<dbReference type="Gene3D" id="2.60.210.10">
    <property type="entry name" value="Apoptosis, Tumor Necrosis Factor Receptor Associated Protein 2, Chain A"/>
    <property type="match status" value="1"/>
</dbReference>
<name>A0A0R3VYD2_TAEAS</name>
<dbReference type="GO" id="GO:0043161">
    <property type="term" value="P:proteasome-mediated ubiquitin-dependent protein catabolic process"/>
    <property type="evidence" value="ECO:0007669"/>
    <property type="project" value="TreeGrafter"/>
</dbReference>
<accession>A0A0R3VYD2</accession>
<dbReference type="AlphaFoldDB" id="A0A0R3VYD2"/>
<sequence length="147" mass="15333">MATDIALPGAVDWVMMKLCFGHCAMLVLEKQERVSFDQLFFALVPLIKTNKQADSLCTTRSSGSYTAQSVRNCMEAATAASDYLISDSKRARGGGRGVGHGGGGTGTSGTGSAPLPGLQYNALLPVGAMCSVRWFESLHPVSSGLSA</sequence>
<dbReference type="STRING" id="60517.A0A0R3VYD2"/>
<reference evidence="4" key="1">
    <citation type="submission" date="2017-02" db="UniProtKB">
        <authorList>
            <consortium name="WormBaseParasite"/>
        </authorList>
    </citation>
    <scope>IDENTIFICATION</scope>
</reference>
<protein>
    <submittedName>
        <fullName evidence="4">NPH3 domain-containing protein</fullName>
    </submittedName>
</protein>
<dbReference type="Proteomes" id="UP000282613">
    <property type="component" value="Unassembled WGS sequence"/>
</dbReference>
<dbReference type="InterPro" id="IPR008974">
    <property type="entry name" value="TRAF-like"/>
</dbReference>
<dbReference type="PANTHER" id="PTHR45877">
    <property type="entry name" value="E3 UBIQUITIN-PROTEIN LIGASE SIAH2"/>
    <property type="match status" value="1"/>
</dbReference>
<evidence type="ECO:0000313" key="4">
    <source>
        <dbReference type="WBParaSite" id="TASK_0000242601-mRNA-1"/>
    </source>
</evidence>
<evidence type="ECO:0000313" key="3">
    <source>
        <dbReference type="Proteomes" id="UP000282613"/>
    </source>
</evidence>
<evidence type="ECO:0000256" key="1">
    <source>
        <dbReference type="SAM" id="MobiDB-lite"/>
    </source>
</evidence>
<dbReference type="EMBL" id="UYRS01001648">
    <property type="protein sequence ID" value="VDK25156.1"/>
    <property type="molecule type" value="Genomic_DNA"/>
</dbReference>
<dbReference type="GO" id="GO:0061630">
    <property type="term" value="F:ubiquitin protein ligase activity"/>
    <property type="evidence" value="ECO:0007669"/>
    <property type="project" value="TreeGrafter"/>
</dbReference>
<dbReference type="OrthoDB" id="941555at2759"/>
<organism evidence="4">
    <name type="scientific">Taenia asiatica</name>
    <name type="common">Asian tapeworm</name>
    <dbReference type="NCBI Taxonomy" id="60517"/>
    <lineage>
        <taxon>Eukaryota</taxon>
        <taxon>Metazoa</taxon>
        <taxon>Spiralia</taxon>
        <taxon>Lophotrochozoa</taxon>
        <taxon>Platyhelminthes</taxon>
        <taxon>Cestoda</taxon>
        <taxon>Eucestoda</taxon>
        <taxon>Cyclophyllidea</taxon>
        <taxon>Taeniidae</taxon>
        <taxon>Taenia</taxon>
    </lineage>
</organism>